<dbReference type="InterPro" id="IPR050314">
    <property type="entry name" value="Glycosyl_Hydrlase_18"/>
</dbReference>
<dbReference type="PROSITE" id="PS51910">
    <property type="entry name" value="GH18_2"/>
    <property type="match status" value="1"/>
</dbReference>
<dbReference type="GO" id="GO:0008843">
    <property type="term" value="F:endochitinase activity"/>
    <property type="evidence" value="ECO:0007669"/>
    <property type="project" value="UniProtKB-EC"/>
</dbReference>
<gene>
    <name evidence="12" type="ORF">BDV29DRAFT_197714</name>
</gene>
<dbReference type="GO" id="GO:0006032">
    <property type="term" value="P:chitin catabolic process"/>
    <property type="evidence" value="ECO:0007669"/>
    <property type="project" value="UniProtKB-KW"/>
</dbReference>
<dbReference type="InterPro" id="IPR029070">
    <property type="entry name" value="Chitinase_insertion_sf"/>
</dbReference>
<organism evidence="12 13">
    <name type="scientific">Aspergillus leporis</name>
    <dbReference type="NCBI Taxonomy" id="41062"/>
    <lineage>
        <taxon>Eukaryota</taxon>
        <taxon>Fungi</taxon>
        <taxon>Dikarya</taxon>
        <taxon>Ascomycota</taxon>
        <taxon>Pezizomycotina</taxon>
        <taxon>Eurotiomycetes</taxon>
        <taxon>Eurotiomycetidae</taxon>
        <taxon>Eurotiales</taxon>
        <taxon>Aspergillaceae</taxon>
        <taxon>Aspergillus</taxon>
        <taxon>Aspergillus subgen. Circumdati</taxon>
    </lineage>
</organism>
<reference evidence="12 13" key="1">
    <citation type="submission" date="2019-04" db="EMBL/GenBank/DDBJ databases">
        <title>Friends and foes A comparative genomics study of 23 Aspergillus species from section Flavi.</title>
        <authorList>
            <consortium name="DOE Joint Genome Institute"/>
            <person name="Kjaerbolling I."/>
            <person name="Vesth T."/>
            <person name="Frisvad J.C."/>
            <person name="Nybo J.L."/>
            <person name="Theobald S."/>
            <person name="Kildgaard S."/>
            <person name="Isbrandt T."/>
            <person name="Kuo A."/>
            <person name="Sato A."/>
            <person name="Lyhne E.K."/>
            <person name="Kogle M.E."/>
            <person name="Wiebenga A."/>
            <person name="Kun R.S."/>
            <person name="Lubbers R.J."/>
            <person name="Makela M.R."/>
            <person name="Barry K."/>
            <person name="Chovatia M."/>
            <person name="Clum A."/>
            <person name="Daum C."/>
            <person name="Haridas S."/>
            <person name="He G."/>
            <person name="LaButti K."/>
            <person name="Lipzen A."/>
            <person name="Mondo S."/>
            <person name="Riley R."/>
            <person name="Salamov A."/>
            <person name="Simmons B.A."/>
            <person name="Magnuson J.K."/>
            <person name="Henrissat B."/>
            <person name="Mortensen U.H."/>
            <person name="Larsen T.O."/>
            <person name="Devries R.P."/>
            <person name="Grigoriev I.V."/>
            <person name="Machida M."/>
            <person name="Baker S.E."/>
            <person name="Andersen M.R."/>
        </authorList>
    </citation>
    <scope>NUCLEOTIDE SEQUENCE [LARGE SCALE GENOMIC DNA]</scope>
    <source>
        <strain evidence="12 13">CBS 151.66</strain>
    </source>
</reference>
<dbReference type="Gene3D" id="3.20.20.80">
    <property type="entry name" value="Glycosidases"/>
    <property type="match status" value="1"/>
</dbReference>
<dbReference type="OrthoDB" id="73875at2759"/>
<sequence length="462" mass="52219">MASLEKSLLLVCILVMVYMAFYSLPHNNDHEGIPKPKQLRCNDQYPCQNGCCSKSGICGVGPDYCSTDNCIDCRGRIVGRPRCEISLLNRYVGYYELWNGDRPCNRFSGHKIPYATYAHINLAFVTINPDTFEVNPIHAPHAAQTKPITQRKNYDRDIRVFVTSVAYQKTIGESTTPPVFLKSLTSFLSTYDIDGVDINWEHPDGSTDDYENLPRLLQNIRATLSMTAGRYGLSMTLPVSLPALHNYNLRRLTQHVDYFNLMPVDLHTQLPRDGDTWKGETLGPVVNMTQVSGAVDLLWQNHIAPYDVNLGLALYGSSLVPEDPACVRPGCPVARGAAPGYSSRRRGMLMNSEIQDLMNHEPHEWLYGTRHHSHDWVTLQPPLLDTDAGVKIAMNEKQWIAYDDWETLKLKLDFARKSCFGGVTAWAITHDTYNGDYAKILDCLLVKRRKSLGYHYCDDILI</sequence>
<evidence type="ECO:0000259" key="11">
    <source>
        <dbReference type="PROSITE" id="PS51910"/>
    </source>
</evidence>
<keyword evidence="10" id="KW-0812">Transmembrane</keyword>
<feature type="transmembrane region" description="Helical" evidence="10">
    <location>
        <begin position="7"/>
        <end position="24"/>
    </location>
</feature>
<evidence type="ECO:0000256" key="10">
    <source>
        <dbReference type="SAM" id="Phobius"/>
    </source>
</evidence>
<dbReference type="InterPro" id="IPR001223">
    <property type="entry name" value="Glyco_hydro18_cat"/>
</dbReference>
<dbReference type="PROSITE" id="PS01095">
    <property type="entry name" value="GH18_1"/>
    <property type="match status" value="1"/>
</dbReference>
<evidence type="ECO:0000256" key="6">
    <source>
        <dbReference type="ARBA" id="ARBA00023277"/>
    </source>
</evidence>
<dbReference type="EC" id="3.2.1.14" evidence="3"/>
<dbReference type="InterPro" id="IPR017853">
    <property type="entry name" value="GH"/>
</dbReference>
<dbReference type="PANTHER" id="PTHR11177:SF333">
    <property type="entry name" value="CHITINASE"/>
    <property type="match status" value="1"/>
</dbReference>
<accession>A0A5N5WQW2</accession>
<feature type="domain" description="GH18" evidence="11">
    <location>
        <begin position="89"/>
        <end position="448"/>
    </location>
</feature>
<dbReference type="SMART" id="SM00636">
    <property type="entry name" value="Glyco_18"/>
    <property type="match status" value="1"/>
</dbReference>
<keyword evidence="7 9" id="KW-0326">Glycosidase</keyword>
<evidence type="ECO:0000256" key="2">
    <source>
        <dbReference type="ARBA" id="ARBA00008682"/>
    </source>
</evidence>
<evidence type="ECO:0000313" key="13">
    <source>
        <dbReference type="Proteomes" id="UP000326565"/>
    </source>
</evidence>
<keyword evidence="13" id="KW-1185">Reference proteome</keyword>
<evidence type="ECO:0000256" key="3">
    <source>
        <dbReference type="ARBA" id="ARBA00012729"/>
    </source>
</evidence>
<evidence type="ECO:0000256" key="7">
    <source>
        <dbReference type="ARBA" id="ARBA00023295"/>
    </source>
</evidence>
<comment type="catalytic activity">
    <reaction evidence="1">
        <text>Random endo-hydrolysis of N-acetyl-beta-D-glucosaminide (1-&gt;4)-beta-linkages in chitin and chitodextrins.</text>
        <dbReference type="EC" id="3.2.1.14"/>
    </reaction>
</comment>
<dbReference type="Gene3D" id="3.10.50.10">
    <property type="match status" value="1"/>
</dbReference>
<keyword evidence="4 9" id="KW-0378">Hydrolase</keyword>
<dbReference type="SUPFAM" id="SSF51445">
    <property type="entry name" value="(Trans)glycosidases"/>
    <property type="match status" value="1"/>
</dbReference>
<dbReference type="InterPro" id="IPR001579">
    <property type="entry name" value="Glyco_hydro_18_chit_AS"/>
</dbReference>
<keyword evidence="10" id="KW-1133">Transmembrane helix</keyword>
<dbReference type="InterPro" id="IPR011583">
    <property type="entry name" value="Chitinase_II/V-like_cat"/>
</dbReference>
<dbReference type="GO" id="GO:0000272">
    <property type="term" value="P:polysaccharide catabolic process"/>
    <property type="evidence" value="ECO:0007669"/>
    <property type="project" value="UniProtKB-KW"/>
</dbReference>
<keyword evidence="5" id="KW-0146">Chitin degradation</keyword>
<dbReference type="PANTHER" id="PTHR11177">
    <property type="entry name" value="CHITINASE"/>
    <property type="match status" value="1"/>
</dbReference>
<comment type="similarity">
    <text evidence="2">Belongs to the glycosyl hydrolase 18 family. Chitinase class V subfamily.</text>
</comment>
<keyword evidence="10" id="KW-0472">Membrane</keyword>
<evidence type="ECO:0000256" key="1">
    <source>
        <dbReference type="ARBA" id="ARBA00000822"/>
    </source>
</evidence>
<evidence type="ECO:0000256" key="8">
    <source>
        <dbReference type="ARBA" id="ARBA00023326"/>
    </source>
</evidence>
<evidence type="ECO:0000256" key="5">
    <source>
        <dbReference type="ARBA" id="ARBA00023024"/>
    </source>
</evidence>
<keyword evidence="8" id="KW-0624">Polysaccharide degradation</keyword>
<evidence type="ECO:0000256" key="4">
    <source>
        <dbReference type="ARBA" id="ARBA00022801"/>
    </source>
</evidence>
<evidence type="ECO:0000313" key="12">
    <source>
        <dbReference type="EMBL" id="KAB8070948.1"/>
    </source>
</evidence>
<dbReference type="EMBL" id="ML732287">
    <property type="protein sequence ID" value="KAB8070948.1"/>
    <property type="molecule type" value="Genomic_DNA"/>
</dbReference>
<keyword evidence="6" id="KW-0119">Carbohydrate metabolism</keyword>
<proteinExistence type="inferred from homology"/>
<dbReference type="AlphaFoldDB" id="A0A5N5WQW2"/>
<dbReference type="Proteomes" id="UP000326565">
    <property type="component" value="Unassembled WGS sequence"/>
</dbReference>
<name>A0A5N5WQW2_9EURO</name>
<protein>
    <recommendedName>
        <fullName evidence="3">chitinase</fullName>
        <ecNumber evidence="3">3.2.1.14</ecNumber>
    </recommendedName>
</protein>
<dbReference type="Pfam" id="PF00704">
    <property type="entry name" value="Glyco_hydro_18"/>
    <property type="match status" value="1"/>
</dbReference>
<dbReference type="GO" id="GO:0008061">
    <property type="term" value="F:chitin binding"/>
    <property type="evidence" value="ECO:0007669"/>
    <property type="project" value="InterPro"/>
</dbReference>
<evidence type="ECO:0000256" key="9">
    <source>
        <dbReference type="RuleBase" id="RU000489"/>
    </source>
</evidence>
<dbReference type="SUPFAM" id="SSF54556">
    <property type="entry name" value="Chitinase insertion domain"/>
    <property type="match status" value="1"/>
</dbReference>